<reference evidence="1 2" key="1">
    <citation type="submission" date="2013-05" db="EMBL/GenBank/DDBJ databases">
        <title>Genome assembly of Chondromyces apiculatus DSM 436.</title>
        <authorList>
            <person name="Sharma G."/>
            <person name="Khatri I."/>
            <person name="Kaur C."/>
            <person name="Mayilraj S."/>
            <person name="Subramanian S."/>
        </authorList>
    </citation>
    <scope>NUCLEOTIDE SEQUENCE [LARGE SCALE GENOMIC DNA]</scope>
    <source>
        <strain evidence="1 2">DSM 436</strain>
    </source>
</reference>
<protein>
    <submittedName>
        <fullName evidence="1">Uncharacterized protein</fullName>
    </submittedName>
</protein>
<accession>A0A017SUQ2</accession>
<keyword evidence="2" id="KW-1185">Reference proteome</keyword>
<name>A0A017SUQ2_9BACT</name>
<dbReference type="AlphaFoldDB" id="A0A017SUQ2"/>
<proteinExistence type="predicted"/>
<sequence length="86" mass="9729">MRLGQGFRDKLMSTLVAMGHACEEVHLEVTPEGRVAGHIVSDAFRGKTQMHRQHQLWKELRQRLTRAELARIVALLTVTPAEIADD</sequence>
<evidence type="ECO:0000313" key="2">
    <source>
        <dbReference type="Proteomes" id="UP000019678"/>
    </source>
</evidence>
<gene>
    <name evidence="1" type="ORF">CAP_1642</name>
</gene>
<evidence type="ECO:0000313" key="1">
    <source>
        <dbReference type="EMBL" id="EYF00006.1"/>
    </source>
</evidence>
<organism evidence="1 2">
    <name type="scientific">Chondromyces apiculatus DSM 436</name>
    <dbReference type="NCBI Taxonomy" id="1192034"/>
    <lineage>
        <taxon>Bacteria</taxon>
        <taxon>Pseudomonadati</taxon>
        <taxon>Myxococcota</taxon>
        <taxon>Polyangia</taxon>
        <taxon>Polyangiales</taxon>
        <taxon>Polyangiaceae</taxon>
        <taxon>Chondromyces</taxon>
    </lineage>
</organism>
<dbReference type="EMBL" id="ASRX01000147">
    <property type="protein sequence ID" value="EYF00006.1"/>
    <property type="molecule type" value="Genomic_DNA"/>
</dbReference>
<dbReference type="RefSeq" id="WP_044252544.1">
    <property type="nucleotide sequence ID" value="NZ_ASRX01000147.1"/>
</dbReference>
<dbReference type="Proteomes" id="UP000019678">
    <property type="component" value="Unassembled WGS sequence"/>
</dbReference>
<comment type="caution">
    <text evidence="1">The sequence shown here is derived from an EMBL/GenBank/DDBJ whole genome shotgun (WGS) entry which is preliminary data.</text>
</comment>